<keyword evidence="2 5" id="KW-0812">Transmembrane</keyword>
<feature type="transmembrane region" description="Helical" evidence="5">
    <location>
        <begin position="72"/>
        <end position="99"/>
    </location>
</feature>
<keyword evidence="8" id="KW-1185">Reference proteome</keyword>
<evidence type="ECO:0000313" key="7">
    <source>
        <dbReference type="EMBL" id="MFC0202254.1"/>
    </source>
</evidence>
<comment type="subcellular location">
    <subcellularLocation>
        <location evidence="1">Membrane</location>
        <topology evidence="1">Multi-pass membrane protein</topology>
    </subcellularLocation>
</comment>
<feature type="domain" description="TM2" evidence="6">
    <location>
        <begin position="38"/>
        <end position="85"/>
    </location>
</feature>
<dbReference type="PANTHER" id="PTHR21016:SF25">
    <property type="entry name" value="TM2 DOMAIN-CONTAINING PROTEIN DDB_G0277895-RELATED"/>
    <property type="match status" value="1"/>
</dbReference>
<keyword evidence="4 5" id="KW-0472">Membrane</keyword>
<evidence type="ECO:0000313" key="8">
    <source>
        <dbReference type="Proteomes" id="UP001589795"/>
    </source>
</evidence>
<dbReference type="InterPro" id="IPR050932">
    <property type="entry name" value="TM2D1-3-like"/>
</dbReference>
<feature type="non-terminal residue" evidence="7">
    <location>
        <position position="1"/>
    </location>
</feature>
<accession>A0ABV6CND3</accession>
<feature type="transmembrane region" description="Helical" evidence="5">
    <location>
        <begin position="42"/>
        <end position="60"/>
    </location>
</feature>
<evidence type="ECO:0000256" key="1">
    <source>
        <dbReference type="ARBA" id="ARBA00004141"/>
    </source>
</evidence>
<organism evidence="7 8">
    <name type="scientific">Paracoccus rhizosphaerae</name>
    <dbReference type="NCBI Taxonomy" id="1133347"/>
    <lineage>
        <taxon>Bacteria</taxon>
        <taxon>Pseudomonadati</taxon>
        <taxon>Pseudomonadota</taxon>
        <taxon>Alphaproteobacteria</taxon>
        <taxon>Rhodobacterales</taxon>
        <taxon>Paracoccaceae</taxon>
        <taxon>Paracoccus</taxon>
    </lineage>
</organism>
<keyword evidence="3 5" id="KW-1133">Transmembrane helix</keyword>
<evidence type="ECO:0000256" key="5">
    <source>
        <dbReference type="SAM" id="Phobius"/>
    </source>
</evidence>
<evidence type="ECO:0000259" key="6">
    <source>
        <dbReference type="Pfam" id="PF05154"/>
    </source>
</evidence>
<evidence type="ECO:0000256" key="3">
    <source>
        <dbReference type="ARBA" id="ARBA00022989"/>
    </source>
</evidence>
<dbReference type="EMBL" id="JBHLWQ010000183">
    <property type="protein sequence ID" value="MFC0202254.1"/>
    <property type="molecule type" value="Genomic_DNA"/>
</dbReference>
<dbReference type="PANTHER" id="PTHR21016">
    <property type="entry name" value="BETA-AMYLOID BINDING PROTEIN-RELATED"/>
    <property type="match status" value="1"/>
</dbReference>
<protein>
    <submittedName>
        <fullName evidence="7">TM2 domain-containing protein</fullName>
    </submittedName>
</protein>
<dbReference type="Pfam" id="PF05154">
    <property type="entry name" value="TM2"/>
    <property type="match status" value="1"/>
</dbReference>
<dbReference type="RefSeq" id="WP_378927217.1">
    <property type="nucleotide sequence ID" value="NZ_JBHLWQ010000183.1"/>
</dbReference>
<sequence length="133" mass="14517">TLTLPASPRESRGRLEFCNNALDTQQQILIEQRVTNDGKSAVIAYLLLVFLGAFGAHRFYLGKTGTGVAMLLLWIVGLLTLVLGVGLIALAAVGIWAFVDLFLIPGMIREDQERLRARLAFDMNLRPAPAIPA</sequence>
<dbReference type="InterPro" id="IPR007829">
    <property type="entry name" value="TM2"/>
</dbReference>
<name>A0ABV6CND3_9RHOB</name>
<gene>
    <name evidence="7" type="ORF">ACFFIZ_18580</name>
</gene>
<dbReference type="Proteomes" id="UP001589795">
    <property type="component" value="Unassembled WGS sequence"/>
</dbReference>
<comment type="caution">
    <text evidence="7">The sequence shown here is derived from an EMBL/GenBank/DDBJ whole genome shotgun (WGS) entry which is preliminary data.</text>
</comment>
<proteinExistence type="predicted"/>
<reference evidence="7 8" key="1">
    <citation type="submission" date="2024-09" db="EMBL/GenBank/DDBJ databases">
        <authorList>
            <person name="Sun Q."/>
            <person name="Mori K."/>
        </authorList>
    </citation>
    <scope>NUCLEOTIDE SEQUENCE [LARGE SCALE GENOMIC DNA]</scope>
    <source>
        <strain evidence="7 8">CCM 7904</strain>
    </source>
</reference>
<evidence type="ECO:0000256" key="4">
    <source>
        <dbReference type="ARBA" id="ARBA00023136"/>
    </source>
</evidence>
<evidence type="ECO:0000256" key="2">
    <source>
        <dbReference type="ARBA" id="ARBA00022692"/>
    </source>
</evidence>